<dbReference type="Gene3D" id="1.50.10.10">
    <property type="match status" value="1"/>
</dbReference>
<dbReference type="PANTHER" id="PTHR37469">
    <property type="entry name" value="CELLOBIONIC ACID PHOSPHORYLASE-RELATED"/>
    <property type="match status" value="1"/>
</dbReference>
<sequence>MRMEEKINYYAEQLAQIKNQKEGICRLPGDTYFLEDGSILCFPRKEGDNRFPYGVQGFNFWAYASGYMHANDGLFSPFLRANEGQEPKIAFFAGWKGDYQYDVLSLLAVPRLEETKFREVIRYTIFTSNCAYYITEARQMRFTLRVFTDESKKMYFTVLLQNLGEKEQELYLSPYFNPFLSNSIYENSEHRWFRKGEYKAVSGKPGQFVFSINEDLSRTRSVTNYGILEQELILSKGCCLQKQEATTSRYQYVGGIYSSLHTAEALKEGTFQKQIHTTAFNDVAVAGELLHFLVPAGESLRAEFALGYSIHSSSPADLDRLAEETKPVQTDERLGLNFKKAEKEEKSLQAEFGSVLAEKLNDRALEIREFTGRTFTYFFQYLKQQVTFCSLIKGYVQLAESSLIGIRDVFQALEGMLYYNPEAAKVKILEALSFIGPNGRCPRQYSLPSGKDVAPAMDLREFIDQGVWVINTLISYLKFTGDYEILEETCGYYEIVDEKRKSVRRSTKVDSVLSHMLCIMDYLIENQDPVTGCIKALYGDWNDALDGLGVSQDGSSDFGNGVSVMVTLQVYQNLHDMEELLTLLGVEEERIKIYQQIAIQIENGLKRYGVTENEKGDKRIVHGWGDNQAYYVGSFQDTDKVSRYGITSNAFWVISGLYKKDRSCKDMILEAFAHLDSEYGLKTFEPYFKPDTPGVGRIYKLPPGTAENGAAYIHASAFGIMALFMMGEAEKAWEQLSKILPFTHKHLSCSPYVMPNSYGENPSLNIDGESMQDWQTGSSNVVFKILLRFVFGFQAEYNGFFLQPAAWVPFESFHLNLKYQNSLLEIHYYNRNNKSRTFSVNNKLHSPIWDENMKIHKLWLTKGDLSDKTVILVED</sequence>
<dbReference type="EMBL" id="AP023368">
    <property type="protein sequence ID" value="BCK01764.1"/>
    <property type="molecule type" value="Genomic_DNA"/>
</dbReference>
<dbReference type="SUPFAM" id="SSF48208">
    <property type="entry name" value="Six-hairpin glycosidases"/>
    <property type="match status" value="1"/>
</dbReference>
<organism evidence="4 5">
    <name type="scientific">Anaerocolumna chitinilytica</name>
    <dbReference type="NCBI Taxonomy" id="1727145"/>
    <lineage>
        <taxon>Bacteria</taxon>
        <taxon>Bacillati</taxon>
        <taxon>Bacillota</taxon>
        <taxon>Clostridia</taxon>
        <taxon>Lachnospirales</taxon>
        <taxon>Lachnospiraceae</taxon>
        <taxon>Anaerocolumna</taxon>
    </lineage>
</organism>
<reference evidence="4 5" key="2">
    <citation type="submission" date="2020-08" db="EMBL/GenBank/DDBJ databases">
        <authorList>
            <person name="Ueki A."/>
            <person name="Tonouchi A."/>
        </authorList>
    </citation>
    <scope>NUCLEOTIDE SEQUENCE [LARGE SCALE GENOMIC DNA]</scope>
    <source>
        <strain evidence="4 5">CTTW</strain>
    </source>
</reference>
<evidence type="ECO:0000313" key="5">
    <source>
        <dbReference type="Proteomes" id="UP000515703"/>
    </source>
</evidence>
<dbReference type="GO" id="GO:0016757">
    <property type="term" value="F:glycosyltransferase activity"/>
    <property type="evidence" value="ECO:0007669"/>
    <property type="project" value="UniProtKB-KW"/>
</dbReference>
<feature type="domain" description="Glycosyl hydrolase 94 catalytic" evidence="3">
    <location>
        <begin position="383"/>
        <end position="792"/>
    </location>
</feature>
<name>A0A7M3SAZ6_9FIRM</name>
<keyword evidence="5" id="KW-1185">Reference proteome</keyword>
<dbReference type="InterPro" id="IPR033432">
    <property type="entry name" value="GH94_catalytic"/>
</dbReference>
<dbReference type="RefSeq" id="WP_185257295.1">
    <property type="nucleotide sequence ID" value="NZ_AP023368.1"/>
</dbReference>
<dbReference type="Proteomes" id="UP000515703">
    <property type="component" value="Chromosome"/>
</dbReference>
<dbReference type="InterPro" id="IPR052047">
    <property type="entry name" value="GH94_Enzymes"/>
</dbReference>
<evidence type="ECO:0000313" key="4">
    <source>
        <dbReference type="EMBL" id="BCK01764.1"/>
    </source>
</evidence>
<dbReference type="PANTHER" id="PTHR37469:SF2">
    <property type="entry name" value="CELLOBIONIC ACID PHOSPHORYLASE"/>
    <property type="match status" value="1"/>
</dbReference>
<dbReference type="GO" id="GO:0005975">
    <property type="term" value="P:carbohydrate metabolic process"/>
    <property type="evidence" value="ECO:0007669"/>
    <property type="project" value="InterPro"/>
</dbReference>
<accession>A0A7M3SAZ6</accession>
<gene>
    <name evidence="4" type="ORF">bsdcttw_48040</name>
</gene>
<evidence type="ECO:0000256" key="1">
    <source>
        <dbReference type="ARBA" id="ARBA00022676"/>
    </source>
</evidence>
<dbReference type="InterPro" id="IPR012341">
    <property type="entry name" value="6hp_glycosidase-like_sf"/>
</dbReference>
<proteinExistence type="predicted"/>
<keyword evidence="1" id="KW-0328">Glycosyltransferase</keyword>
<protein>
    <recommendedName>
        <fullName evidence="3">Glycosyl hydrolase 94 catalytic domain-containing protein</fullName>
    </recommendedName>
</protein>
<dbReference type="AlphaFoldDB" id="A0A7M3SAZ6"/>
<keyword evidence="2" id="KW-0808">Transferase</keyword>
<dbReference type="KEGG" id="acht:bsdcttw_48040"/>
<dbReference type="Pfam" id="PF17167">
    <property type="entry name" value="Glyco_hydro_94"/>
    <property type="match status" value="1"/>
</dbReference>
<evidence type="ECO:0000256" key="2">
    <source>
        <dbReference type="ARBA" id="ARBA00022679"/>
    </source>
</evidence>
<evidence type="ECO:0000259" key="3">
    <source>
        <dbReference type="Pfam" id="PF17167"/>
    </source>
</evidence>
<dbReference type="InterPro" id="IPR008928">
    <property type="entry name" value="6-hairpin_glycosidase_sf"/>
</dbReference>
<reference evidence="4 5" key="1">
    <citation type="submission" date="2020-08" db="EMBL/GenBank/DDBJ databases">
        <title>Draft genome sequencing of an Anaerocolumna strain isolated from anoxic soil subjected to BSD treatment.</title>
        <authorList>
            <person name="Uek A."/>
            <person name="Tonouchi A."/>
        </authorList>
    </citation>
    <scope>NUCLEOTIDE SEQUENCE [LARGE SCALE GENOMIC DNA]</scope>
    <source>
        <strain evidence="4 5">CTTW</strain>
    </source>
</reference>